<dbReference type="SUPFAM" id="SSF158702">
    <property type="entry name" value="Sec63 N-terminal domain-like"/>
    <property type="match status" value="1"/>
</dbReference>
<dbReference type="InterPro" id="IPR003141">
    <property type="entry name" value="Pol/His_phosphatase_N"/>
</dbReference>
<evidence type="ECO:0000256" key="2">
    <source>
        <dbReference type="ARBA" id="ARBA00012417"/>
    </source>
</evidence>
<evidence type="ECO:0000313" key="13">
    <source>
        <dbReference type="Proteomes" id="UP001205748"/>
    </source>
</evidence>
<evidence type="ECO:0000259" key="9">
    <source>
        <dbReference type="SMART" id="SM00278"/>
    </source>
</evidence>
<dbReference type="CDD" id="cd07436">
    <property type="entry name" value="PHP_PolX"/>
    <property type="match status" value="1"/>
</dbReference>
<dbReference type="InterPro" id="IPR029398">
    <property type="entry name" value="PolB_thumb"/>
</dbReference>
<dbReference type="Proteomes" id="UP001205748">
    <property type="component" value="Unassembled WGS sequence"/>
</dbReference>
<dbReference type="SUPFAM" id="SSF81301">
    <property type="entry name" value="Nucleotidyltransferase"/>
    <property type="match status" value="1"/>
</dbReference>
<evidence type="ECO:0000256" key="5">
    <source>
        <dbReference type="ARBA" id="ARBA00022695"/>
    </source>
</evidence>
<name>A0AAE3HD92_9FIRM</name>
<dbReference type="SUPFAM" id="SSF47802">
    <property type="entry name" value="DNA polymerase beta, N-terminal domain-like"/>
    <property type="match status" value="1"/>
</dbReference>
<dbReference type="InterPro" id="IPR022311">
    <property type="entry name" value="PolX-like"/>
</dbReference>
<evidence type="ECO:0000259" key="11">
    <source>
        <dbReference type="SMART" id="SM00483"/>
    </source>
</evidence>
<reference evidence="12" key="1">
    <citation type="submission" date="2022-07" db="EMBL/GenBank/DDBJ databases">
        <title>Enhanced cultured diversity of the mouse gut microbiota enables custom-made synthetic communities.</title>
        <authorList>
            <person name="Afrizal A."/>
        </authorList>
    </citation>
    <scope>NUCLEOTIDE SEQUENCE</scope>
    <source>
        <strain evidence="12">DSM 28593</strain>
    </source>
</reference>
<dbReference type="RefSeq" id="WP_257529761.1">
    <property type="nucleotide sequence ID" value="NZ_JANKAS010000003.1"/>
</dbReference>
<evidence type="ECO:0000256" key="3">
    <source>
        <dbReference type="ARBA" id="ARBA00022634"/>
    </source>
</evidence>
<feature type="domain" description="Helix-hairpin-helix DNA-binding motif class 1" evidence="9">
    <location>
        <begin position="126"/>
        <end position="145"/>
    </location>
</feature>
<dbReference type="InterPro" id="IPR027421">
    <property type="entry name" value="DNA_pol_lamdba_lyase_dom_sf"/>
</dbReference>
<dbReference type="SMART" id="SM00483">
    <property type="entry name" value="POLXc"/>
    <property type="match status" value="1"/>
</dbReference>
<dbReference type="SMART" id="SM00481">
    <property type="entry name" value="POLIIIAc"/>
    <property type="match status" value="1"/>
</dbReference>
<dbReference type="FunFam" id="3.20.20.140:FF:000047">
    <property type="entry name" value="PHP domain-containing protein"/>
    <property type="match status" value="1"/>
</dbReference>
<dbReference type="InterPro" id="IPR050243">
    <property type="entry name" value="PHP_phosphatase"/>
</dbReference>
<dbReference type="PIRSF" id="PIRSF005047">
    <property type="entry name" value="UCP005047_YshC"/>
    <property type="match status" value="1"/>
</dbReference>
<dbReference type="Pfam" id="PF14716">
    <property type="entry name" value="HHH_8"/>
    <property type="match status" value="1"/>
</dbReference>
<dbReference type="GO" id="GO:0005829">
    <property type="term" value="C:cytosol"/>
    <property type="evidence" value="ECO:0007669"/>
    <property type="project" value="TreeGrafter"/>
</dbReference>
<evidence type="ECO:0000256" key="4">
    <source>
        <dbReference type="ARBA" id="ARBA00022679"/>
    </source>
</evidence>
<dbReference type="GO" id="GO:0008270">
    <property type="term" value="F:zinc ion binding"/>
    <property type="evidence" value="ECO:0007669"/>
    <property type="project" value="TreeGrafter"/>
</dbReference>
<evidence type="ECO:0000256" key="8">
    <source>
        <dbReference type="ARBA" id="ARBA00049244"/>
    </source>
</evidence>
<dbReference type="EMBL" id="JANKAS010000003">
    <property type="protein sequence ID" value="MCR1898287.1"/>
    <property type="molecule type" value="Genomic_DNA"/>
</dbReference>
<keyword evidence="6" id="KW-0235">DNA replication</keyword>
<dbReference type="InterPro" id="IPR003583">
    <property type="entry name" value="Hlx-hairpin-Hlx_DNA-bd_motif"/>
</dbReference>
<keyword evidence="4" id="KW-0808">Transferase</keyword>
<comment type="catalytic activity">
    <reaction evidence="8">
        <text>DNA(n) + a 2'-deoxyribonucleoside 5'-triphosphate = DNA(n+1) + diphosphate</text>
        <dbReference type="Rhea" id="RHEA:22508"/>
        <dbReference type="Rhea" id="RHEA-COMP:17339"/>
        <dbReference type="Rhea" id="RHEA-COMP:17340"/>
        <dbReference type="ChEBI" id="CHEBI:33019"/>
        <dbReference type="ChEBI" id="CHEBI:61560"/>
        <dbReference type="ChEBI" id="CHEBI:173112"/>
        <dbReference type="EC" id="2.7.7.7"/>
    </reaction>
</comment>
<organism evidence="12 13">
    <name type="scientific">Irregularibacter muris</name>
    <dbReference type="NCBI Taxonomy" id="1796619"/>
    <lineage>
        <taxon>Bacteria</taxon>
        <taxon>Bacillati</taxon>
        <taxon>Bacillota</taxon>
        <taxon>Clostridia</taxon>
        <taxon>Eubacteriales</taxon>
        <taxon>Eubacteriaceae</taxon>
        <taxon>Irregularibacter</taxon>
    </lineage>
</organism>
<accession>A0AAE3HD92</accession>
<feature type="domain" description="Helix-hairpin-helix DNA-binding motif class 1" evidence="9">
    <location>
        <begin position="91"/>
        <end position="110"/>
    </location>
</feature>
<evidence type="ECO:0000256" key="1">
    <source>
        <dbReference type="ARBA" id="ARBA00001946"/>
    </source>
</evidence>
<keyword evidence="3" id="KW-0237">DNA synthesis</keyword>
<keyword evidence="5" id="KW-0548">Nucleotidyltransferase</keyword>
<dbReference type="InterPro" id="IPR037160">
    <property type="entry name" value="DNA_Pol_thumb_sf"/>
</dbReference>
<dbReference type="GO" id="GO:0004527">
    <property type="term" value="F:exonuclease activity"/>
    <property type="evidence" value="ECO:0007669"/>
    <property type="project" value="UniProtKB-KW"/>
</dbReference>
<dbReference type="AlphaFoldDB" id="A0AAE3HD92"/>
<proteinExistence type="predicted"/>
<keyword evidence="7" id="KW-0239">DNA-directed DNA polymerase</keyword>
<dbReference type="Pfam" id="PF02811">
    <property type="entry name" value="PHP"/>
    <property type="match status" value="1"/>
</dbReference>
<keyword evidence="13" id="KW-1185">Reference proteome</keyword>
<dbReference type="GO" id="GO:0042578">
    <property type="term" value="F:phosphoric ester hydrolase activity"/>
    <property type="evidence" value="ECO:0007669"/>
    <property type="project" value="TreeGrafter"/>
</dbReference>
<dbReference type="InterPro" id="IPR004013">
    <property type="entry name" value="PHP_dom"/>
</dbReference>
<dbReference type="GO" id="GO:0006281">
    <property type="term" value="P:DNA repair"/>
    <property type="evidence" value="ECO:0007669"/>
    <property type="project" value="InterPro"/>
</dbReference>
<dbReference type="CDD" id="cd00141">
    <property type="entry name" value="NT_POLXc"/>
    <property type="match status" value="1"/>
</dbReference>
<evidence type="ECO:0000256" key="6">
    <source>
        <dbReference type="ARBA" id="ARBA00022705"/>
    </source>
</evidence>
<keyword evidence="12" id="KW-0540">Nuclease</keyword>
<evidence type="ECO:0000256" key="7">
    <source>
        <dbReference type="ARBA" id="ARBA00022932"/>
    </source>
</evidence>
<dbReference type="Gene3D" id="3.30.460.10">
    <property type="entry name" value="Beta Polymerase, domain 2"/>
    <property type="match status" value="1"/>
</dbReference>
<dbReference type="InterPro" id="IPR002054">
    <property type="entry name" value="DNA-dir_DNA_pol_X"/>
</dbReference>
<gene>
    <name evidence="12" type="primary">polX</name>
    <name evidence="12" type="ORF">NSA47_04700</name>
</gene>
<dbReference type="Gene3D" id="3.30.210.10">
    <property type="entry name" value="DNA polymerase, thumb domain"/>
    <property type="match status" value="1"/>
</dbReference>
<dbReference type="InterPro" id="IPR016195">
    <property type="entry name" value="Pol/histidinol_Pase-like"/>
</dbReference>
<evidence type="ECO:0000259" key="10">
    <source>
        <dbReference type="SMART" id="SM00481"/>
    </source>
</evidence>
<keyword evidence="12" id="KW-0269">Exonuclease</keyword>
<dbReference type="PANTHER" id="PTHR36928:SF1">
    <property type="entry name" value="PHOSPHATASE YCDX-RELATED"/>
    <property type="match status" value="1"/>
</dbReference>
<protein>
    <recommendedName>
        <fullName evidence="2">DNA-directed DNA polymerase</fullName>
        <ecNumber evidence="2">2.7.7.7</ecNumber>
    </recommendedName>
</protein>
<dbReference type="Gene3D" id="1.10.150.20">
    <property type="entry name" value="5' to 3' exonuclease, C-terminal subdomain"/>
    <property type="match status" value="1"/>
</dbReference>
<dbReference type="Gene3D" id="3.20.20.140">
    <property type="entry name" value="Metal-dependent hydrolases"/>
    <property type="match status" value="1"/>
</dbReference>
<dbReference type="InterPro" id="IPR010996">
    <property type="entry name" value="HHH_MUS81"/>
</dbReference>
<dbReference type="PANTHER" id="PTHR36928">
    <property type="entry name" value="PHOSPHATASE YCDX-RELATED"/>
    <property type="match status" value="1"/>
</dbReference>
<dbReference type="Pfam" id="PF14520">
    <property type="entry name" value="HHH_5"/>
    <property type="match status" value="1"/>
</dbReference>
<evidence type="ECO:0000313" key="12">
    <source>
        <dbReference type="EMBL" id="MCR1898287.1"/>
    </source>
</evidence>
<keyword evidence="12" id="KW-0378">Hydrolase</keyword>
<dbReference type="NCBIfam" id="NF006375">
    <property type="entry name" value="PRK08609.1"/>
    <property type="match status" value="1"/>
</dbReference>
<dbReference type="GO" id="GO:0003677">
    <property type="term" value="F:DNA binding"/>
    <property type="evidence" value="ECO:0007669"/>
    <property type="project" value="InterPro"/>
</dbReference>
<dbReference type="EC" id="2.7.7.7" evidence="2"/>
<feature type="domain" description="Polymerase/histidinol phosphatase N-terminal" evidence="10">
    <location>
        <begin position="339"/>
        <end position="418"/>
    </location>
</feature>
<sequence length="573" mass="65890">MDQSEIANILREISELLQFKNENPFKIRAYENGARIIETLEDDLHTLVAEDRLNTVKGIGETLEEQIKEMVLDHQSTYYEELKSSIPPGLLEMTKIPGLGAKKIMKIYNELDITTLGELEYAALENRLLDLEGFGKKSQQNILEGIKMMKRYHGHFLLSHALEAGKDILQWVEKHPKTIQCSLGGSIRRRKEIIKDIDILASCAREDREEIMNHFLSYPRKAHTNEQGDTKSSMGLNIGINVDIRLVEKKEYPYALHHFTGSKEHNTAMRHRAKKMGLKINEYGIFKEETILPAKDEKEFFSILDLDYIPPELRENRGEIEAAEKGQLPKLITREDIKGTLHNHSHYSDGNNSIEEMVQEAIKMNFSYIGISDHSQSAAYARGLTKDIIHRKHQEIHKLNEKYPSITIFKGTESDILSDGSLDYDNDTLHLFDYVIASVHSQFQMSKEDMTKRIITAIKNPHTRILGHVTGRLLLSREGYEVDIEEILKACAHHHVAIEINSNPHRLDLDWRHCKRAKELGVKLAIEGDAHRLSGLHYIDYGISIARKGWLEAQDIINHYDAESMAKFFRERD</sequence>
<comment type="caution">
    <text evidence="12">The sequence shown here is derived from an EMBL/GenBank/DDBJ whole genome shotgun (WGS) entry which is preliminary data.</text>
</comment>
<dbReference type="SUPFAM" id="SSF89550">
    <property type="entry name" value="PHP domain-like"/>
    <property type="match status" value="1"/>
</dbReference>
<feature type="domain" description="Helix-hairpin-helix DNA-binding motif class 1" evidence="9">
    <location>
        <begin position="51"/>
        <end position="70"/>
    </location>
</feature>
<dbReference type="InterPro" id="IPR043519">
    <property type="entry name" value="NT_sf"/>
</dbReference>
<dbReference type="GO" id="GO:0003887">
    <property type="term" value="F:DNA-directed DNA polymerase activity"/>
    <property type="evidence" value="ECO:0007669"/>
    <property type="project" value="UniProtKB-KW"/>
</dbReference>
<dbReference type="Gene3D" id="1.10.150.110">
    <property type="entry name" value="DNA polymerase beta, N-terminal domain-like"/>
    <property type="match status" value="1"/>
</dbReference>
<feature type="domain" description="DNA-directed DNA polymerase X" evidence="11">
    <location>
        <begin position="1"/>
        <end position="315"/>
    </location>
</feature>
<dbReference type="Pfam" id="PF14791">
    <property type="entry name" value="DNA_pol_B_thumb"/>
    <property type="match status" value="1"/>
</dbReference>
<comment type="cofactor">
    <cofactor evidence="1">
        <name>Mg(2+)</name>
        <dbReference type="ChEBI" id="CHEBI:18420"/>
    </cofactor>
</comment>
<dbReference type="SMART" id="SM00278">
    <property type="entry name" value="HhH1"/>
    <property type="match status" value="3"/>
</dbReference>
<dbReference type="InterPro" id="IPR047967">
    <property type="entry name" value="PolX_PHP"/>
</dbReference>